<dbReference type="EMBL" id="JAJSPL020000015">
    <property type="protein sequence ID" value="KAK7742384.1"/>
    <property type="molecule type" value="Genomic_DNA"/>
</dbReference>
<dbReference type="PROSITE" id="PS00086">
    <property type="entry name" value="CYTOCHROME_P450"/>
    <property type="match status" value="1"/>
</dbReference>
<evidence type="ECO:0000256" key="6">
    <source>
        <dbReference type="PIRSR" id="PIRSR602401-1"/>
    </source>
</evidence>
<name>A0AAN9U7Z8_9PEZI</name>
<keyword evidence="7" id="KW-0503">Monooxygenase</keyword>
<dbReference type="GO" id="GO:0005506">
    <property type="term" value="F:iron ion binding"/>
    <property type="evidence" value="ECO:0007669"/>
    <property type="project" value="InterPro"/>
</dbReference>
<feature type="binding site" description="axial binding residue" evidence="6">
    <location>
        <position position="321"/>
    </location>
    <ligand>
        <name>heme</name>
        <dbReference type="ChEBI" id="CHEBI:30413"/>
    </ligand>
    <ligandPart>
        <name>Fe</name>
        <dbReference type="ChEBI" id="CHEBI:18248"/>
    </ligandPart>
</feature>
<dbReference type="CDD" id="cd11060">
    <property type="entry name" value="CYP57A1-like"/>
    <property type="match status" value="1"/>
</dbReference>
<dbReference type="GO" id="GO:0020037">
    <property type="term" value="F:heme binding"/>
    <property type="evidence" value="ECO:0007669"/>
    <property type="project" value="InterPro"/>
</dbReference>
<evidence type="ECO:0000256" key="4">
    <source>
        <dbReference type="ARBA" id="ARBA00022723"/>
    </source>
</evidence>
<dbReference type="PRINTS" id="PR00463">
    <property type="entry name" value="EP450I"/>
</dbReference>
<comment type="cofactor">
    <cofactor evidence="1 6">
        <name>heme</name>
        <dbReference type="ChEBI" id="CHEBI:30413"/>
    </cofactor>
</comment>
<dbReference type="SUPFAM" id="SSF48264">
    <property type="entry name" value="Cytochrome P450"/>
    <property type="match status" value="1"/>
</dbReference>
<dbReference type="Pfam" id="PF00067">
    <property type="entry name" value="p450"/>
    <property type="match status" value="1"/>
</dbReference>
<organism evidence="8 9">
    <name type="scientific">Cytospora paraplurivora</name>
    <dbReference type="NCBI Taxonomy" id="2898453"/>
    <lineage>
        <taxon>Eukaryota</taxon>
        <taxon>Fungi</taxon>
        <taxon>Dikarya</taxon>
        <taxon>Ascomycota</taxon>
        <taxon>Pezizomycotina</taxon>
        <taxon>Sordariomycetes</taxon>
        <taxon>Sordariomycetidae</taxon>
        <taxon>Diaporthales</taxon>
        <taxon>Cytosporaceae</taxon>
        <taxon>Cytospora</taxon>
    </lineage>
</organism>
<dbReference type="InterPro" id="IPR036396">
    <property type="entry name" value="Cyt_P450_sf"/>
</dbReference>
<comment type="caution">
    <text evidence="8">The sequence shown here is derived from an EMBL/GenBank/DDBJ whole genome shotgun (WGS) entry which is preliminary data.</text>
</comment>
<evidence type="ECO:0000256" key="1">
    <source>
        <dbReference type="ARBA" id="ARBA00001971"/>
    </source>
</evidence>
<dbReference type="GO" id="GO:0004497">
    <property type="term" value="F:monooxygenase activity"/>
    <property type="evidence" value="ECO:0007669"/>
    <property type="project" value="UniProtKB-KW"/>
</dbReference>
<keyword evidence="4 6" id="KW-0479">Metal-binding</keyword>
<evidence type="ECO:0000256" key="7">
    <source>
        <dbReference type="RuleBase" id="RU000461"/>
    </source>
</evidence>
<dbReference type="Proteomes" id="UP001320245">
    <property type="component" value="Unassembled WGS sequence"/>
</dbReference>
<dbReference type="InterPro" id="IPR001128">
    <property type="entry name" value="Cyt_P450"/>
</dbReference>
<keyword evidence="7" id="KW-0560">Oxidoreductase</keyword>
<dbReference type="InterPro" id="IPR002401">
    <property type="entry name" value="Cyt_P450_E_grp-I"/>
</dbReference>
<gene>
    <name evidence="8" type="ORF">SLS53_004529</name>
</gene>
<dbReference type="PANTHER" id="PTHR24305:SF232">
    <property type="entry name" value="P450, PUTATIVE (EUROFUNG)-RELATED"/>
    <property type="match status" value="1"/>
</dbReference>
<evidence type="ECO:0000256" key="2">
    <source>
        <dbReference type="ARBA" id="ARBA00010617"/>
    </source>
</evidence>
<dbReference type="PRINTS" id="PR00385">
    <property type="entry name" value="P450"/>
</dbReference>
<reference evidence="8 9" key="1">
    <citation type="journal article" date="2023" name="PLoS ONE">
        <title>Cytospora paraplurivora sp. nov. isolated from orchards with fruit tree decline syndrome in Ontario, Canada.</title>
        <authorList>
            <person name="Ilyukhin E."/>
            <person name="Nguyen H.D.T."/>
            <person name="Castle A.J."/>
            <person name="Ellouze W."/>
        </authorList>
    </citation>
    <scope>NUCLEOTIDE SEQUENCE [LARGE SCALE GENOMIC DNA]</scope>
    <source>
        <strain evidence="8 9">FDS-564</strain>
    </source>
</reference>
<dbReference type="GO" id="GO:0016705">
    <property type="term" value="F:oxidoreductase activity, acting on paired donors, with incorporation or reduction of molecular oxygen"/>
    <property type="evidence" value="ECO:0007669"/>
    <property type="project" value="InterPro"/>
</dbReference>
<keyword evidence="3 6" id="KW-0349">Heme</keyword>
<comment type="similarity">
    <text evidence="2 7">Belongs to the cytochrome P450 family.</text>
</comment>
<keyword evidence="5 6" id="KW-0408">Iron</keyword>
<evidence type="ECO:0000313" key="9">
    <source>
        <dbReference type="Proteomes" id="UP001320245"/>
    </source>
</evidence>
<protein>
    <recommendedName>
        <fullName evidence="10">Cytochrome P450</fullName>
    </recommendedName>
</protein>
<dbReference type="InterPro" id="IPR017972">
    <property type="entry name" value="Cyt_P450_CS"/>
</dbReference>
<sequence length="360" mass="41081">MKRPIASIYSMSTLVEFEPYVDTTIDFFLKRLEAQSQITEPCDLGKWLQWFAFDVMGEITFSKRLGFLDKAEDVDGIMAQIFSMFRYAAWAGQIPWVERLWAKNAWVRALLPEETTPVVSFALARAKERTSIETEKVVLSDYNSKDFMSRFLEIKKKDPSIPDWFVTAWTTSNMLAGSDTTAILLRAIILFLLENPSSMGKLLEELDKAREEGRLSRIVTWKQSRELTYFDACVKEAERLYSAIGFCLERVVPQGGTQICGQYFAEGTIVGMNPWVIHRDKAIFGPDADVWNPERWLGGDEVQRRKMQNCLLTFGGGSRTCLGKNISYLEIYKLVPTLISRFQGPSAPANLNILWESVVK</sequence>
<dbReference type="AlphaFoldDB" id="A0AAN9U7Z8"/>
<dbReference type="PANTHER" id="PTHR24305">
    <property type="entry name" value="CYTOCHROME P450"/>
    <property type="match status" value="1"/>
</dbReference>
<dbReference type="InterPro" id="IPR050121">
    <property type="entry name" value="Cytochrome_P450_monoxygenase"/>
</dbReference>
<keyword evidence="9" id="KW-1185">Reference proteome</keyword>
<accession>A0AAN9U7Z8</accession>
<evidence type="ECO:0000256" key="5">
    <source>
        <dbReference type="ARBA" id="ARBA00023004"/>
    </source>
</evidence>
<evidence type="ECO:0000256" key="3">
    <source>
        <dbReference type="ARBA" id="ARBA00022617"/>
    </source>
</evidence>
<evidence type="ECO:0008006" key="10">
    <source>
        <dbReference type="Google" id="ProtNLM"/>
    </source>
</evidence>
<proteinExistence type="inferred from homology"/>
<dbReference type="Gene3D" id="1.10.630.10">
    <property type="entry name" value="Cytochrome P450"/>
    <property type="match status" value="1"/>
</dbReference>
<evidence type="ECO:0000313" key="8">
    <source>
        <dbReference type="EMBL" id="KAK7742384.1"/>
    </source>
</evidence>